<dbReference type="GO" id="GO:0016829">
    <property type="term" value="F:lyase activity"/>
    <property type="evidence" value="ECO:0007669"/>
    <property type="project" value="UniProtKB-KW"/>
</dbReference>
<dbReference type="OrthoDB" id="5792777at2"/>
<proteinExistence type="predicted"/>
<feature type="domain" description="Amine oxidase" evidence="1">
    <location>
        <begin position="113"/>
        <end position="243"/>
    </location>
</feature>
<reference evidence="2 3" key="1">
    <citation type="submission" date="2018-09" db="EMBL/GenBank/DDBJ databases">
        <title>Paracoccus onubensis nov. sp. a moderate halophilic bacterium isolated from Gruta de las Maravillas (Aracena, Spain).</title>
        <authorList>
            <person name="Jurado V."/>
            <person name="Gutierrez-Patricio S."/>
            <person name="Gonzalez-Pimentel J.L."/>
            <person name="Laiz L."/>
            <person name="Saiz-Jimenez C."/>
        </authorList>
    </citation>
    <scope>NUCLEOTIDE SEQUENCE [LARGE SCALE GENOMIC DNA]</scope>
    <source>
        <strain evidence="2 3">DSM 19484</strain>
    </source>
</reference>
<gene>
    <name evidence="2" type="ORF">D3P06_08460</name>
</gene>
<dbReference type="Proteomes" id="UP000285530">
    <property type="component" value="Unassembled WGS sequence"/>
</dbReference>
<name>A0A418ZWV2_9RHOB</name>
<sequence length="333" mass="34808">MHLAPTFGQPAGLGSRMRTGVDQTDEVAIIGAGMTGIACARVLVQAGRRVRLFDKGRGIGGRMATRITRNGLRFDHGAQVLPAPRDPGLATALADLATRGDAASWGEAGLVGLPGMSAIPAALAQGLTVTQGVAINQLQRRDGRWHLGGEGVAHQADSVVLAIPAPQARDLLGRDHAFADALAQVRYHASVTLMAGLAPTAPRPFARREGSGMLAWIAQDADKPGRQGQPLTTWIAQADPDWSAAHIDLPFDDLAAMMAPALIRELGAAPGDLVHSAAHRWLYARTDRALGQAFLGDAATRLAVGGDWALGPLAEHGWASGTAMGEWLRDQGA</sequence>
<dbReference type="PANTHER" id="PTHR16128:SF5">
    <property type="entry name" value="FAD_NAD(P)-BINDING OXIDOREDUCTASE FAMILY PROTEIN"/>
    <property type="match status" value="1"/>
</dbReference>
<keyword evidence="3" id="KW-1185">Reference proteome</keyword>
<protein>
    <submittedName>
        <fullName evidence="2">Deoxyribodipyrimidine photolyase</fullName>
    </submittedName>
</protein>
<comment type="caution">
    <text evidence="2">The sequence shown here is derived from an EMBL/GenBank/DDBJ whole genome shotgun (WGS) entry which is preliminary data.</text>
</comment>
<dbReference type="PRINTS" id="PR00419">
    <property type="entry name" value="ADXRDTASE"/>
</dbReference>
<dbReference type="PANTHER" id="PTHR16128">
    <property type="entry name" value="FAD/NAD(P)-BINDING OXIDOREDUCTASE FAMILY PROTEIN"/>
    <property type="match status" value="1"/>
</dbReference>
<dbReference type="GO" id="GO:0016491">
    <property type="term" value="F:oxidoreductase activity"/>
    <property type="evidence" value="ECO:0007669"/>
    <property type="project" value="InterPro"/>
</dbReference>
<accession>A0A418ZWV2</accession>
<dbReference type="AlphaFoldDB" id="A0A418ZWV2"/>
<keyword evidence="2" id="KW-0456">Lyase</keyword>
<dbReference type="Gene3D" id="3.90.660.10">
    <property type="match status" value="1"/>
</dbReference>
<evidence type="ECO:0000259" key="1">
    <source>
        <dbReference type="Pfam" id="PF01593"/>
    </source>
</evidence>
<dbReference type="EMBL" id="QZEV01000033">
    <property type="protein sequence ID" value="RJL04999.1"/>
    <property type="molecule type" value="Genomic_DNA"/>
</dbReference>
<dbReference type="InterPro" id="IPR002937">
    <property type="entry name" value="Amino_oxidase"/>
</dbReference>
<dbReference type="InterPro" id="IPR036188">
    <property type="entry name" value="FAD/NAD-bd_sf"/>
</dbReference>
<dbReference type="SUPFAM" id="SSF51905">
    <property type="entry name" value="FAD/NAD(P)-binding domain"/>
    <property type="match status" value="1"/>
</dbReference>
<dbReference type="Pfam" id="PF01593">
    <property type="entry name" value="Amino_oxidase"/>
    <property type="match status" value="1"/>
</dbReference>
<dbReference type="Gene3D" id="3.50.50.60">
    <property type="entry name" value="FAD/NAD(P)-binding domain"/>
    <property type="match status" value="1"/>
</dbReference>
<evidence type="ECO:0000313" key="2">
    <source>
        <dbReference type="EMBL" id="RJL04999.1"/>
    </source>
</evidence>
<dbReference type="Pfam" id="PF13450">
    <property type="entry name" value="NAD_binding_8"/>
    <property type="match status" value="1"/>
</dbReference>
<organism evidence="2 3">
    <name type="scientific">Paracoccus aestuarii</name>
    <dbReference type="NCBI Taxonomy" id="453842"/>
    <lineage>
        <taxon>Bacteria</taxon>
        <taxon>Pseudomonadati</taxon>
        <taxon>Pseudomonadota</taxon>
        <taxon>Alphaproteobacteria</taxon>
        <taxon>Rhodobacterales</taxon>
        <taxon>Paracoccaceae</taxon>
        <taxon>Paracoccus</taxon>
    </lineage>
</organism>
<evidence type="ECO:0000313" key="3">
    <source>
        <dbReference type="Proteomes" id="UP000285530"/>
    </source>
</evidence>